<feature type="transmembrane region" description="Helical" evidence="1">
    <location>
        <begin position="20"/>
        <end position="41"/>
    </location>
</feature>
<feature type="transmembrane region" description="Helical" evidence="1">
    <location>
        <begin position="84"/>
        <end position="109"/>
    </location>
</feature>
<feature type="transmembrane region" description="Helical" evidence="1">
    <location>
        <begin position="47"/>
        <end position="72"/>
    </location>
</feature>
<feature type="transmembrane region" description="Helical" evidence="1">
    <location>
        <begin position="205"/>
        <end position="224"/>
    </location>
</feature>
<keyword evidence="3" id="KW-1185">Reference proteome</keyword>
<keyword evidence="1" id="KW-0472">Membrane</keyword>
<evidence type="ECO:0000313" key="2">
    <source>
        <dbReference type="EMBL" id="MFC5986973.1"/>
    </source>
</evidence>
<organism evidence="2 3">
    <name type="scientific">Marinicrinis lubricantis</name>
    <dbReference type="NCBI Taxonomy" id="2086470"/>
    <lineage>
        <taxon>Bacteria</taxon>
        <taxon>Bacillati</taxon>
        <taxon>Bacillota</taxon>
        <taxon>Bacilli</taxon>
        <taxon>Bacillales</taxon>
        <taxon>Paenibacillaceae</taxon>
    </lineage>
</organism>
<proteinExistence type="predicted"/>
<gene>
    <name evidence="2" type="ORF">ACFPXP_11170</name>
</gene>
<sequence>MNPILSVMKIHLKDRWTWFLIPWLFVLMSSFLINLLVGHIINDPEGFVTGGLSSIFVFMLIAGGIIVTQTFPFAIGMCVRRTDYFLGTVATISAFSALSAALLSLLSWIEELTEGWGTNMSYFYLPFLEDLGWVGLPLFFFILLLNAFFTSFTIASLHKRFGRKGIFTLTIVFLLMSSIVSYLFLYFEWWDEIFNWIVDLSLKDVTVWLFPLTALYMLLSYWLLRRSMES</sequence>
<feature type="transmembrane region" description="Helical" evidence="1">
    <location>
        <begin position="166"/>
        <end position="185"/>
    </location>
</feature>
<evidence type="ECO:0008006" key="4">
    <source>
        <dbReference type="Google" id="ProtNLM"/>
    </source>
</evidence>
<evidence type="ECO:0000256" key="1">
    <source>
        <dbReference type="SAM" id="Phobius"/>
    </source>
</evidence>
<keyword evidence="1" id="KW-0812">Transmembrane</keyword>
<keyword evidence="1" id="KW-1133">Transmembrane helix</keyword>
<accession>A0ABW1IPF8</accession>
<reference evidence="3" key="1">
    <citation type="journal article" date="2019" name="Int. J. Syst. Evol. Microbiol.">
        <title>The Global Catalogue of Microorganisms (GCM) 10K type strain sequencing project: providing services to taxonomists for standard genome sequencing and annotation.</title>
        <authorList>
            <consortium name="The Broad Institute Genomics Platform"/>
            <consortium name="The Broad Institute Genome Sequencing Center for Infectious Disease"/>
            <person name="Wu L."/>
            <person name="Ma J."/>
        </authorList>
    </citation>
    <scope>NUCLEOTIDE SEQUENCE [LARGE SCALE GENOMIC DNA]</scope>
    <source>
        <strain evidence="3">CCM 8749</strain>
    </source>
</reference>
<feature type="transmembrane region" description="Helical" evidence="1">
    <location>
        <begin position="131"/>
        <end position="154"/>
    </location>
</feature>
<comment type="caution">
    <text evidence="2">The sequence shown here is derived from an EMBL/GenBank/DDBJ whole genome shotgun (WGS) entry which is preliminary data.</text>
</comment>
<dbReference type="EMBL" id="JBHSQV010000145">
    <property type="protein sequence ID" value="MFC5986973.1"/>
    <property type="molecule type" value="Genomic_DNA"/>
</dbReference>
<name>A0ABW1IPF8_9BACL</name>
<dbReference type="RefSeq" id="WP_379894280.1">
    <property type="nucleotide sequence ID" value="NZ_CBCSCT010000061.1"/>
</dbReference>
<protein>
    <recommendedName>
        <fullName evidence="4">ABC transporter permease</fullName>
    </recommendedName>
</protein>
<dbReference type="Proteomes" id="UP001596250">
    <property type="component" value="Unassembled WGS sequence"/>
</dbReference>
<evidence type="ECO:0000313" key="3">
    <source>
        <dbReference type="Proteomes" id="UP001596250"/>
    </source>
</evidence>